<dbReference type="KEGG" id="hazt:125179043"/>
<name>A0A979FUR2_HYAAZ</name>
<protein>
    <submittedName>
        <fullName evidence="2">Uncharacterized protein LOC125179043 isoform X1</fullName>
    </submittedName>
</protein>
<accession>A0A979FUR2</accession>
<evidence type="ECO:0000313" key="2">
    <source>
        <dbReference type="RefSeq" id="XP_047740092.1"/>
    </source>
</evidence>
<organism evidence="1 2">
    <name type="scientific">Hyalella azteca</name>
    <name type="common">Amphipod</name>
    <dbReference type="NCBI Taxonomy" id="294128"/>
    <lineage>
        <taxon>Eukaryota</taxon>
        <taxon>Metazoa</taxon>
        <taxon>Ecdysozoa</taxon>
        <taxon>Arthropoda</taxon>
        <taxon>Crustacea</taxon>
        <taxon>Multicrustacea</taxon>
        <taxon>Malacostraca</taxon>
        <taxon>Eumalacostraca</taxon>
        <taxon>Peracarida</taxon>
        <taxon>Amphipoda</taxon>
        <taxon>Senticaudata</taxon>
        <taxon>Talitrida</taxon>
        <taxon>Talitroidea</taxon>
        <taxon>Hyalellidae</taxon>
        <taxon>Hyalella</taxon>
    </lineage>
</organism>
<sequence>MRFSRKQLKSPRLVPSAKRINKGLQLKRWRKQQKLLKQQAEANFVAVEIKEEPIDTEEAVQIEGTIKTEEIIKTEETFATEETLATEETVATFETVAPEETGLASDFEVAASSRQLANVPNDYSNMDFPIANEAHLAAFQMSISALHGKRVVDLQTLFSDICLMSLHNTGICSFYNFFFVREVDSGSILSLEFECSKCKMTMYVRTAEQK</sequence>
<dbReference type="GeneID" id="125179043"/>
<proteinExistence type="predicted"/>
<keyword evidence="1" id="KW-1185">Reference proteome</keyword>
<gene>
    <name evidence="2" type="primary">LOC125179043</name>
</gene>
<reference evidence="2" key="1">
    <citation type="submission" date="2025-08" db="UniProtKB">
        <authorList>
            <consortium name="RefSeq"/>
        </authorList>
    </citation>
    <scope>IDENTIFICATION</scope>
    <source>
        <tissue evidence="2">Whole organism</tissue>
    </source>
</reference>
<dbReference type="RefSeq" id="XP_047740092.1">
    <property type="nucleotide sequence ID" value="XM_047884136.1"/>
</dbReference>
<dbReference type="AlphaFoldDB" id="A0A979FUR2"/>
<evidence type="ECO:0000313" key="1">
    <source>
        <dbReference type="Proteomes" id="UP000694843"/>
    </source>
</evidence>
<dbReference type="Proteomes" id="UP000694843">
    <property type="component" value="Unplaced"/>
</dbReference>